<reference evidence="1" key="1">
    <citation type="journal article" date="2023" name="PeerJ">
        <title>Selection and evaluation of lactic acid bacteria from chicken feces in Thailand as potential probiotics.</title>
        <authorList>
            <person name="Khurajog B."/>
            <person name="Disastra Y."/>
            <person name="Lawwyne L.D."/>
            <person name="Sirichokchatchawan W."/>
            <person name="Niyomtham W."/>
            <person name="Yindee J."/>
            <person name="Hampson D.J."/>
            <person name="Prapasarakul N."/>
        </authorList>
    </citation>
    <scope>NUCLEOTIDE SEQUENCE</scope>
    <source>
        <strain evidence="1">BF9</strain>
    </source>
</reference>
<evidence type="ECO:0000313" key="1">
    <source>
        <dbReference type="EMBL" id="MDV2620681.1"/>
    </source>
</evidence>
<reference evidence="1" key="2">
    <citation type="submission" date="2023-10" db="EMBL/GenBank/DDBJ databases">
        <authorList>
            <person name="Khurajog B."/>
        </authorList>
    </citation>
    <scope>NUCLEOTIDE SEQUENCE</scope>
    <source>
        <strain evidence="1">BF9</strain>
    </source>
</reference>
<evidence type="ECO:0000313" key="2">
    <source>
        <dbReference type="Proteomes" id="UP001280897"/>
    </source>
</evidence>
<dbReference type="AlphaFoldDB" id="A0AAN6BG89"/>
<accession>A0AAN6BG89</accession>
<name>A0AAN6BG89_PEDAC</name>
<comment type="caution">
    <text evidence="1">The sequence shown here is derived from an EMBL/GenBank/DDBJ whole genome shotgun (WGS) entry which is preliminary data.</text>
</comment>
<dbReference type="Proteomes" id="UP001280897">
    <property type="component" value="Unassembled WGS sequence"/>
</dbReference>
<dbReference type="RefSeq" id="WP_005918987.1">
    <property type="nucleotide sequence ID" value="NZ_BJMF01000001.1"/>
</dbReference>
<dbReference type="KEGG" id="paci:A4V11_05235"/>
<sequence>MLRDDYIFVHLESIVNLIYSRGITAKDFLSGILQVPTNILLLNREVSDDVPIDNHTFLNEINDAKTISQYLLDPHSSKNWIDFSQAEALSELTPNDIANLLYMGHMKSHLDTPFSYKLQNDYVYLEVGTNQVKTYYRRLKNFYAVLNQSVIRHAEQTYNEHRLVFRRVNHFSELPASMVRQLIPVLGEGVIFAFDQAIEQDHELRVPILIASDSNLAPTLRSKESLYNQAQQIAVLKYNLRNQDWHFIITNPKAFDAEALY</sequence>
<proteinExistence type="predicted"/>
<protein>
    <submittedName>
        <fullName evidence="1">Uncharacterized protein</fullName>
    </submittedName>
</protein>
<gene>
    <name evidence="1" type="ORF">R0G89_02915</name>
</gene>
<dbReference type="GeneID" id="57366566"/>
<organism evidence="1 2">
    <name type="scientific">Pediococcus acidilactici</name>
    <dbReference type="NCBI Taxonomy" id="1254"/>
    <lineage>
        <taxon>Bacteria</taxon>
        <taxon>Bacillati</taxon>
        <taxon>Bacillota</taxon>
        <taxon>Bacilli</taxon>
        <taxon>Lactobacillales</taxon>
        <taxon>Lactobacillaceae</taxon>
        <taxon>Pediococcus</taxon>
        <taxon>Pediococcus acidilactici group</taxon>
    </lineage>
</organism>
<dbReference type="EMBL" id="JAWJAV010000002">
    <property type="protein sequence ID" value="MDV2620681.1"/>
    <property type="molecule type" value="Genomic_DNA"/>
</dbReference>